<dbReference type="Proteomes" id="UP000260758">
    <property type="component" value="Unassembled WGS sequence"/>
</dbReference>
<gene>
    <name evidence="1" type="ORF">DXB99_03550</name>
</gene>
<evidence type="ECO:0000313" key="1">
    <source>
        <dbReference type="EMBL" id="RGM75616.1"/>
    </source>
</evidence>
<accession>A0A3E4YLH5</accession>
<name>A0A3E4YLH5_9FIRM</name>
<proteinExistence type="predicted"/>
<dbReference type="AlphaFoldDB" id="A0A3E4YLH5"/>
<comment type="caution">
    <text evidence="1">The sequence shown here is derived from an EMBL/GenBank/DDBJ whole genome shotgun (WGS) entry which is preliminary data.</text>
</comment>
<evidence type="ECO:0000313" key="2">
    <source>
        <dbReference type="Proteomes" id="UP000260758"/>
    </source>
</evidence>
<dbReference type="RefSeq" id="WP_117718372.1">
    <property type="nucleotide sequence ID" value="NZ_QSTP01000001.1"/>
</dbReference>
<sequence>MENIKIGTTFLNTDTAAGTYVTRPSGRKAYIFKTCKVISHAGFLQGTNIEVFNAITDKNEKILLDAEDVSSGKLIPMDNLT</sequence>
<dbReference type="EMBL" id="QSTP01000001">
    <property type="protein sequence ID" value="RGM75616.1"/>
    <property type="molecule type" value="Genomic_DNA"/>
</dbReference>
<organism evidence="1 2">
    <name type="scientific">Agathobacter rectalis</name>
    <dbReference type="NCBI Taxonomy" id="39491"/>
    <lineage>
        <taxon>Bacteria</taxon>
        <taxon>Bacillati</taxon>
        <taxon>Bacillota</taxon>
        <taxon>Clostridia</taxon>
        <taxon>Lachnospirales</taxon>
        <taxon>Lachnospiraceae</taxon>
        <taxon>Agathobacter</taxon>
    </lineage>
</organism>
<protein>
    <submittedName>
        <fullName evidence="1">Uncharacterized protein</fullName>
    </submittedName>
</protein>
<reference evidence="1 2" key="1">
    <citation type="submission" date="2018-08" db="EMBL/GenBank/DDBJ databases">
        <title>A genome reference for cultivated species of the human gut microbiota.</title>
        <authorList>
            <person name="Zou Y."/>
            <person name="Xue W."/>
            <person name="Luo G."/>
        </authorList>
    </citation>
    <scope>NUCLEOTIDE SEQUENCE [LARGE SCALE GENOMIC DNA]</scope>
    <source>
        <strain evidence="1 2">OM07-13</strain>
    </source>
</reference>